<evidence type="ECO:0000256" key="10">
    <source>
        <dbReference type="PIRSR" id="PIRSR004682-4"/>
    </source>
</evidence>
<dbReference type="InterPro" id="IPR006543">
    <property type="entry name" value="Histidinol-phos"/>
</dbReference>
<feature type="site" description="Stabilizes the phosphoryl group" evidence="9">
    <location>
        <position position="52"/>
    </location>
</feature>
<comment type="cofactor">
    <cofactor evidence="10">
        <name>Zn(2+)</name>
        <dbReference type="ChEBI" id="CHEBI:29105"/>
    </cofactor>
</comment>
<comment type="caution">
    <text evidence="11">The sequence shown here is derived from an EMBL/GenBank/DDBJ whole genome shotgun (WGS) entry which is preliminary data.</text>
</comment>
<dbReference type="AlphaFoldDB" id="A0A1F6MAY8"/>
<evidence type="ECO:0000256" key="4">
    <source>
        <dbReference type="ARBA" id="ARBA00022801"/>
    </source>
</evidence>
<dbReference type="InterPro" id="IPR036412">
    <property type="entry name" value="HAD-like_sf"/>
</dbReference>
<feature type="active site" description="Proton donor" evidence="8">
    <location>
        <position position="12"/>
    </location>
</feature>
<dbReference type="GO" id="GO:0046872">
    <property type="term" value="F:metal ion binding"/>
    <property type="evidence" value="ECO:0007669"/>
    <property type="project" value="UniProtKB-KW"/>
</dbReference>
<reference evidence="11 12" key="1">
    <citation type="journal article" date="2016" name="Nat. Commun.">
        <title>Thousands of microbial genomes shed light on interconnected biogeochemical processes in an aquifer system.</title>
        <authorList>
            <person name="Anantharaman K."/>
            <person name="Brown C.T."/>
            <person name="Hug L.A."/>
            <person name="Sharon I."/>
            <person name="Castelle C.J."/>
            <person name="Probst A.J."/>
            <person name="Thomas B.C."/>
            <person name="Singh A."/>
            <person name="Wilkins M.J."/>
            <person name="Karaoz U."/>
            <person name="Brodie E.L."/>
            <person name="Williams K.H."/>
            <person name="Hubbard S.S."/>
            <person name="Banfield J.F."/>
        </authorList>
    </citation>
    <scope>NUCLEOTIDE SEQUENCE [LARGE SCALE GENOMIC DNA]</scope>
</reference>
<accession>A0A1F6MAY8</accession>
<dbReference type="GO" id="GO:0005737">
    <property type="term" value="C:cytoplasm"/>
    <property type="evidence" value="ECO:0007669"/>
    <property type="project" value="UniProtKB-SubCell"/>
</dbReference>
<feature type="binding site" evidence="10">
    <location>
        <position position="112"/>
    </location>
    <ligand>
        <name>Zn(2+)</name>
        <dbReference type="ChEBI" id="CHEBI:29105"/>
    </ligand>
</feature>
<evidence type="ECO:0000256" key="9">
    <source>
        <dbReference type="PIRSR" id="PIRSR004682-3"/>
    </source>
</evidence>
<keyword evidence="2 7" id="KW-0963">Cytoplasm</keyword>
<comment type="similarity">
    <text evidence="7">Belongs to the gmhB family.</text>
</comment>
<dbReference type="SUPFAM" id="SSF56784">
    <property type="entry name" value="HAD-like"/>
    <property type="match status" value="1"/>
</dbReference>
<dbReference type="GO" id="GO:0005975">
    <property type="term" value="P:carbohydrate metabolic process"/>
    <property type="evidence" value="ECO:0007669"/>
    <property type="project" value="InterPro"/>
</dbReference>
<dbReference type="Proteomes" id="UP000177953">
    <property type="component" value="Unassembled WGS sequence"/>
</dbReference>
<dbReference type="Pfam" id="PF13242">
    <property type="entry name" value="Hydrolase_like"/>
    <property type="match status" value="1"/>
</dbReference>
<evidence type="ECO:0000256" key="7">
    <source>
        <dbReference type="PIRNR" id="PIRNR004682"/>
    </source>
</evidence>
<evidence type="ECO:0000256" key="2">
    <source>
        <dbReference type="ARBA" id="ARBA00022490"/>
    </source>
</evidence>
<feature type="binding site" evidence="10">
    <location>
        <position position="10"/>
    </location>
    <ligand>
        <name>Mg(2+)</name>
        <dbReference type="ChEBI" id="CHEBI:18420"/>
    </ligand>
</feature>
<feature type="site" description="Stabilizes the phosphoryl group" evidence="9">
    <location>
        <position position="116"/>
    </location>
</feature>
<evidence type="ECO:0000256" key="8">
    <source>
        <dbReference type="PIRSR" id="PIRSR004682-1"/>
    </source>
</evidence>
<feature type="binding site" evidence="10">
    <location>
        <position position="91"/>
    </location>
    <ligand>
        <name>Zn(2+)</name>
        <dbReference type="ChEBI" id="CHEBI:29105"/>
    </ligand>
</feature>
<dbReference type="CDD" id="cd07503">
    <property type="entry name" value="HAD_HisB-N"/>
    <property type="match status" value="1"/>
</dbReference>
<evidence type="ECO:0000256" key="6">
    <source>
        <dbReference type="ARBA" id="ARBA00031828"/>
    </source>
</evidence>
<dbReference type="Gene3D" id="3.40.50.1000">
    <property type="entry name" value="HAD superfamily/HAD-like"/>
    <property type="match status" value="1"/>
</dbReference>
<evidence type="ECO:0000256" key="3">
    <source>
        <dbReference type="ARBA" id="ARBA00022723"/>
    </source>
</evidence>
<feature type="site" description="Contributes to substrate recognition" evidence="9">
    <location>
        <position position="115"/>
    </location>
</feature>
<dbReference type="EMBL" id="MFPU01000080">
    <property type="protein sequence ID" value="OGH68796.1"/>
    <property type="molecule type" value="Genomic_DNA"/>
</dbReference>
<dbReference type="PIRSF" id="PIRSF004682">
    <property type="entry name" value="GmhB"/>
    <property type="match status" value="1"/>
</dbReference>
<dbReference type="InterPro" id="IPR023214">
    <property type="entry name" value="HAD_sf"/>
</dbReference>
<name>A0A1F6MAY8_9BACT</name>
<dbReference type="InterPro" id="IPR004446">
    <property type="entry name" value="Heptose_bisP_phosphatase"/>
</dbReference>
<keyword evidence="5 7" id="KW-0119">Carbohydrate metabolism</keyword>
<feature type="active site" description="Nucleophile" evidence="8">
    <location>
        <position position="10"/>
    </location>
</feature>
<dbReference type="NCBIfam" id="TIGR01656">
    <property type="entry name" value="Histidinol-ppas"/>
    <property type="match status" value="1"/>
</dbReference>
<keyword evidence="10" id="KW-0862">Zinc</keyword>
<gene>
    <name evidence="11" type="ORF">A2754_03020</name>
</gene>
<sequence>MAKNKAVFLDRDGVINNDGGIVWQIDKLQILPKVSEAIKLLNDHGWLVIVTTNQPVIARGWATEDEVNKFNQEIARRLAAEGAKLDAWFVCPHHPLAGLPEYPGLAEYRLDCPDRKPKTGMLEKAAAEFNVDLAYSYVVGDLPTDIKTGHDVGCQTILVKTGHAGISPNPKRQFPDKPDFIADDLLAAAKLIIAK</sequence>
<feature type="binding site" evidence="10">
    <location>
        <position position="141"/>
    </location>
    <ligand>
        <name>Mg(2+)</name>
        <dbReference type="ChEBI" id="CHEBI:18420"/>
    </ligand>
</feature>
<dbReference type="InterPro" id="IPR006549">
    <property type="entry name" value="HAD-SF_hydro_IIIA"/>
</dbReference>
<evidence type="ECO:0000256" key="5">
    <source>
        <dbReference type="ARBA" id="ARBA00023277"/>
    </source>
</evidence>
<feature type="binding site" evidence="10">
    <location>
        <position position="93"/>
    </location>
    <ligand>
        <name>Zn(2+)</name>
        <dbReference type="ChEBI" id="CHEBI:29105"/>
    </ligand>
</feature>
<evidence type="ECO:0000313" key="11">
    <source>
        <dbReference type="EMBL" id="OGH68796.1"/>
    </source>
</evidence>
<keyword evidence="3 10" id="KW-0479">Metal-binding</keyword>
<comment type="subcellular location">
    <subcellularLocation>
        <location evidence="1 7">Cytoplasm</location>
    </subcellularLocation>
</comment>
<protein>
    <recommendedName>
        <fullName evidence="6 7">D,D-heptose 1,7-bisphosphate phosphatase</fullName>
        <ecNumber evidence="7">3.1.3.-</ecNumber>
    </recommendedName>
</protein>
<comment type="cofactor">
    <cofactor evidence="10">
        <name>Mg(2+)</name>
        <dbReference type="ChEBI" id="CHEBI:18420"/>
    </cofactor>
</comment>
<dbReference type="EC" id="3.1.3.-" evidence="7"/>
<keyword evidence="10" id="KW-0460">Magnesium</keyword>
<dbReference type="PANTHER" id="PTHR42891:SF1">
    <property type="entry name" value="D-GLYCERO-BETA-D-MANNO-HEPTOSE-1,7-BISPHOSPHATE 7-PHOSPHATASE"/>
    <property type="match status" value="1"/>
</dbReference>
<feature type="binding site" evidence="10">
    <location>
        <position position="12"/>
    </location>
    <ligand>
        <name>Mg(2+)</name>
        <dbReference type="ChEBI" id="CHEBI:18420"/>
    </ligand>
</feature>
<proteinExistence type="inferred from homology"/>
<evidence type="ECO:0000313" key="12">
    <source>
        <dbReference type="Proteomes" id="UP000177953"/>
    </source>
</evidence>
<dbReference type="GO" id="GO:0016791">
    <property type="term" value="F:phosphatase activity"/>
    <property type="evidence" value="ECO:0007669"/>
    <property type="project" value="InterPro"/>
</dbReference>
<organism evidence="11 12">
    <name type="scientific">Candidatus Magasanikbacteria bacterium RIFCSPHIGHO2_01_FULL_47_8</name>
    <dbReference type="NCBI Taxonomy" id="1798673"/>
    <lineage>
        <taxon>Bacteria</taxon>
        <taxon>Candidatus Magasanikiibacteriota</taxon>
    </lineage>
</organism>
<evidence type="ECO:0000256" key="1">
    <source>
        <dbReference type="ARBA" id="ARBA00004496"/>
    </source>
</evidence>
<dbReference type="NCBIfam" id="TIGR01662">
    <property type="entry name" value="HAD-SF-IIIA"/>
    <property type="match status" value="1"/>
</dbReference>
<dbReference type="PANTHER" id="PTHR42891">
    <property type="entry name" value="D-GLYCERO-BETA-D-MANNO-HEPTOSE-1,7-BISPHOSPHATE 7-PHOSPHATASE"/>
    <property type="match status" value="1"/>
</dbReference>
<keyword evidence="4 7" id="KW-0378">Hydrolase</keyword>